<feature type="transmembrane region" description="Helical" evidence="2">
    <location>
        <begin position="209"/>
        <end position="228"/>
    </location>
</feature>
<feature type="compositionally biased region" description="Polar residues" evidence="1">
    <location>
        <begin position="91"/>
        <end position="103"/>
    </location>
</feature>
<evidence type="ECO:0000313" key="5">
    <source>
        <dbReference type="EMBL" id="CAF4014310.1"/>
    </source>
</evidence>
<evidence type="ECO:0000313" key="6">
    <source>
        <dbReference type="EMBL" id="CAF4255771.1"/>
    </source>
</evidence>
<accession>A0A814ZS19</accession>
<protein>
    <submittedName>
        <fullName evidence="3">Uncharacterized protein</fullName>
    </submittedName>
</protein>
<dbReference type="Proteomes" id="UP000681722">
    <property type="component" value="Unassembled WGS sequence"/>
</dbReference>
<gene>
    <name evidence="3" type="ORF">GPM918_LOCUS25957</name>
    <name evidence="4" type="ORF">OVA965_LOCUS35319</name>
    <name evidence="5" type="ORF">SRO942_LOCUS26027</name>
    <name evidence="6" type="ORF">TMI583_LOCUS36275</name>
</gene>
<evidence type="ECO:0000256" key="2">
    <source>
        <dbReference type="SAM" id="Phobius"/>
    </source>
</evidence>
<evidence type="ECO:0000313" key="7">
    <source>
        <dbReference type="Proteomes" id="UP000663829"/>
    </source>
</evidence>
<keyword evidence="2" id="KW-0472">Membrane</keyword>
<feature type="non-terminal residue" evidence="3">
    <location>
        <position position="1"/>
    </location>
</feature>
<dbReference type="Proteomes" id="UP000682733">
    <property type="component" value="Unassembled WGS sequence"/>
</dbReference>
<keyword evidence="2" id="KW-0812">Transmembrane</keyword>
<dbReference type="EMBL" id="CAJOBC010013036">
    <property type="protein sequence ID" value="CAF4014310.1"/>
    <property type="molecule type" value="Genomic_DNA"/>
</dbReference>
<dbReference type="EMBL" id="CAJNOQ010010271">
    <property type="protein sequence ID" value="CAF1247387.1"/>
    <property type="molecule type" value="Genomic_DNA"/>
</dbReference>
<evidence type="ECO:0000313" key="4">
    <source>
        <dbReference type="EMBL" id="CAF1462804.1"/>
    </source>
</evidence>
<name>A0A814ZS19_9BILA</name>
<sequence length="244" mass="28042">LQAAYKDDEQLCIWFRSFAAVALLPLSDNDIIILQAKNGKPMKVIGNKKETNDLQTKPQQYHFHPQHLQTSYDQYPSTSFVNHELLSTTLENDQQSCASTTSESNHDQTSRDITQSQTEPIMVRQQVSSDRPQYRAQLENLELKHHRELIQLSLEHLQQSSSSVIQLETTSAPSDRAVAYYTLCLMIKLETIGKQLIKQQHVKTKMQQILRWTLLLLMLIMFGGALISQKKHQRMAVMILLVLN</sequence>
<dbReference type="AlphaFoldDB" id="A0A814ZS19"/>
<keyword evidence="2" id="KW-1133">Transmembrane helix</keyword>
<reference evidence="3" key="1">
    <citation type="submission" date="2021-02" db="EMBL/GenBank/DDBJ databases">
        <authorList>
            <person name="Nowell W R."/>
        </authorList>
    </citation>
    <scope>NUCLEOTIDE SEQUENCE</scope>
</reference>
<comment type="caution">
    <text evidence="3">The sequence shown here is derived from an EMBL/GenBank/DDBJ whole genome shotgun (WGS) entry which is preliminary data.</text>
</comment>
<organism evidence="3 7">
    <name type="scientific">Didymodactylos carnosus</name>
    <dbReference type="NCBI Taxonomy" id="1234261"/>
    <lineage>
        <taxon>Eukaryota</taxon>
        <taxon>Metazoa</taxon>
        <taxon>Spiralia</taxon>
        <taxon>Gnathifera</taxon>
        <taxon>Rotifera</taxon>
        <taxon>Eurotatoria</taxon>
        <taxon>Bdelloidea</taxon>
        <taxon>Philodinida</taxon>
        <taxon>Philodinidae</taxon>
        <taxon>Didymodactylos</taxon>
    </lineage>
</organism>
<evidence type="ECO:0000313" key="3">
    <source>
        <dbReference type="EMBL" id="CAF1247387.1"/>
    </source>
</evidence>
<keyword evidence="7" id="KW-1185">Reference proteome</keyword>
<dbReference type="EMBL" id="CAJNOK010030672">
    <property type="protein sequence ID" value="CAF1462804.1"/>
    <property type="molecule type" value="Genomic_DNA"/>
</dbReference>
<dbReference type="Proteomes" id="UP000677228">
    <property type="component" value="Unassembled WGS sequence"/>
</dbReference>
<dbReference type="EMBL" id="CAJOBA010052529">
    <property type="protein sequence ID" value="CAF4255771.1"/>
    <property type="molecule type" value="Genomic_DNA"/>
</dbReference>
<feature type="region of interest" description="Disordered" evidence="1">
    <location>
        <begin position="91"/>
        <end position="119"/>
    </location>
</feature>
<evidence type="ECO:0000256" key="1">
    <source>
        <dbReference type="SAM" id="MobiDB-lite"/>
    </source>
</evidence>
<proteinExistence type="predicted"/>
<dbReference type="Proteomes" id="UP000663829">
    <property type="component" value="Unassembled WGS sequence"/>
</dbReference>